<organism evidence="2 3">
    <name type="scientific">Methylococcus geothermalis</name>
    <dbReference type="NCBI Taxonomy" id="2681310"/>
    <lineage>
        <taxon>Bacteria</taxon>
        <taxon>Pseudomonadati</taxon>
        <taxon>Pseudomonadota</taxon>
        <taxon>Gammaproteobacteria</taxon>
        <taxon>Methylococcales</taxon>
        <taxon>Methylococcaceae</taxon>
        <taxon>Methylococcus</taxon>
    </lineage>
</organism>
<feature type="transmembrane region" description="Helical" evidence="1">
    <location>
        <begin position="12"/>
        <end position="34"/>
    </location>
</feature>
<name>A0A858Q5S6_9GAMM</name>
<dbReference type="InterPro" id="IPR052894">
    <property type="entry name" value="AsmA-related"/>
</dbReference>
<accession>A0A858Q5S6</accession>
<dbReference type="KEGG" id="metu:GNH96_03680"/>
<dbReference type="EMBL" id="CP046565">
    <property type="protein sequence ID" value="QJD29155.1"/>
    <property type="molecule type" value="Genomic_DNA"/>
</dbReference>
<keyword evidence="3" id="KW-1185">Reference proteome</keyword>
<proteinExistence type="predicted"/>
<dbReference type="GO" id="GO:0090313">
    <property type="term" value="P:regulation of protein targeting to membrane"/>
    <property type="evidence" value="ECO:0007669"/>
    <property type="project" value="TreeGrafter"/>
</dbReference>
<sequence length="1134" mass="121271">MKSLPQLVRTPWFKVLAAMLAAIGLYAAAGFVLLPRLTEHYAPKLAAAYLKRQLSIAEVGFNPFRFTLELKGVALKELSGANLLSLERLSLNLDPVGLARKTLTFSELLVEKPSVDLVIDPDGRLNLAKVADDLPEAAASERRDDKPLPLFFKRLAIIGGSARFTDRSGKLPVEETVDSIDVEVADLSTLPEVQGTQHLTATFREHGVLDWQGKISINPLYSDGEVTIGKLPLSALWPFVKERIVLAEPRGELGAFARYELAERQGGLSLSVSGMTVEIAGLKLIPERGSAPILALDRIVASDAGFDLESRKVRVPKFEVRKGHVRAAVDEHGEIDWLKLIKPASSGAGPAASSGQPGPPWQVEIDAFEIAEVGVDYADASRNPPVGLGVGAFELSFAADIEAGSGDPDIVISDLAARLDRIALTAAAASGQGKSLATLDLATVEGGRLDLSKREIAVGRIALQGGGTAVVRDAGGGIRLAEALVSKSQGDPSPQPPKAGGWRYAVQQFVLQDFGVTVADQTYTPEIAYTLDGMRLTLGPIASDAGLPIAFDAAFAVKQGGSFKASGTVSQSLDRADAEVRIDRIDMQHLHPLVARFAGLRLERADVSAQLQLGYRQEADTVLKAKGDVSVGELLLKETASGKRFLSWKNLSAVGVDFSLAHRRLAVKEVRIAEPGWHLEIFEDRSTNIDKILGGAARGTVPKAVKAPRRPEKPKPWLVTVESIRVDKGDIDFGDMSLVLPFATHIHDFVGAATGISTKAAARTMLQFHGQVDRYGVVNVYGQLSPLAPKNFGDVSVAFRNVDMPSLSPYSATFAGREMTSGKLNLDIRYQIDNGRLKNDNRIVLERLVLGERVESPKAVSLPLDLAIALLTDGEGKIDVSVPVEGDLGNPQFDYGHVIWDAFVNVVTKAVAAPFRALGRLVGGNGEEIGRVLFEPGSAVIEPPELEKLNKVMVALAQRPQLSLEVHGGVDPERDGRALKSLQVRRALAAKLDFRLSPGEEAGPIPFDSAATQLALEDLADERGGPGAADQVQAAYEKAGGKKVDRVGRVSALMGRPSADQGFYRALFDHLVETASLSPQALEDLAARRAQAVASELTKQGRVDGNRVEVGKTVSGDVSDQRIVTKLDLNVAGG</sequence>
<keyword evidence="1" id="KW-0472">Membrane</keyword>
<dbReference type="Pfam" id="PF05359">
    <property type="entry name" value="DUF748"/>
    <property type="match status" value="1"/>
</dbReference>
<dbReference type="AlphaFoldDB" id="A0A858Q5S6"/>
<reference evidence="3" key="1">
    <citation type="submission" date="2019-12" db="EMBL/GenBank/DDBJ databases">
        <authorList>
            <person name="Awala S.I."/>
            <person name="Rhee S.K."/>
        </authorList>
    </citation>
    <scope>NUCLEOTIDE SEQUENCE [LARGE SCALE GENOMIC DNA]</scope>
    <source>
        <strain evidence="3">IM1</strain>
    </source>
</reference>
<dbReference type="PANTHER" id="PTHR30441:SF8">
    <property type="entry name" value="DUF748 DOMAIN-CONTAINING PROTEIN"/>
    <property type="match status" value="1"/>
</dbReference>
<evidence type="ECO:0000313" key="2">
    <source>
        <dbReference type="EMBL" id="QJD29155.1"/>
    </source>
</evidence>
<dbReference type="InterPro" id="IPR008023">
    <property type="entry name" value="DUF748"/>
</dbReference>
<protein>
    <submittedName>
        <fullName evidence="2">DUF748 domain-containing protein</fullName>
    </submittedName>
</protein>
<dbReference type="Proteomes" id="UP000503004">
    <property type="component" value="Chromosome"/>
</dbReference>
<gene>
    <name evidence="2" type="ORF">GNH96_03680</name>
</gene>
<evidence type="ECO:0000256" key="1">
    <source>
        <dbReference type="SAM" id="Phobius"/>
    </source>
</evidence>
<evidence type="ECO:0000313" key="3">
    <source>
        <dbReference type="Proteomes" id="UP000503004"/>
    </source>
</evidence>
<keyword evidence="1" id="KW-1133">Transmembrane helix</keyword>
<dbReference type="RefSeq" id="WP_169602392.1">
    <property type="nucleotide sequence ID" value="NZ_CP046565.1"/>
</dbReference>
<keyword evidence="1" id="KW-0812">Transmembrane</keyword>
<dbReference type="PANTHER" id="PTHR30441">
    <property type="entry name" value="DUF748 DOMAIN-CONTAINING PROTEIN"/>
    <property type="match status" value="1"/>
</dbReference>
<dbReference type="GO" id="GO:0005886">
    <property type="term" value="C:plasma membrane"/>
    <property type="evidence" value="ECO:0007669"/>
    <property type="project" value="TreeGrafter"/>
</dbReference>